<proteinExistence type="predicted"/>
<accession>A0A0F8Z413</accession>
<name>A0A0F8Z413_9ZZZZ</name>
<comment type="caution">
    <text evidence="1">The sequence shown here is derived from an EMBL/GenBank/DDBJ whole genome shotgun (WGS) entry which is preliminary data.</text>
</comment>
<evidence type="ECO:0000313" key="1">
    <source>
        <dbReference type="EMBL" id="KKK61154.1"/>
    </source>
</evidence>
<feature type="non-terminal residue" evidence="1">
    <location>
        <position position="1"/>
    </location>
</feature>
<gene>
    <name evidence="1" type="ORF">LCGC14_3017180</name>
</gene>
<organism evidence="1">
    <name type="scientific">marine sediment metagenome</name>
    <dbReference type="NCBI Taxonomy" id="412755"/>
    <lineage>
        <taxon>unclassified sequences</taxon>
        <taxon>metagenomes</taxon>
        <taxon>ecological metagenomes</taxon>
    </lineage>
</organism>
<reference evidence="1" key="1">
    <citation type="journal article" date="2015" name="Nature">
        <title>Complex archaea that bridge the gap between prokaryotes and eukaryotes.</title>
        <authorList>
            <person name="Spang A."/>
            <person name="Saw J.H."/>
            <person name="Jorgensen S.L."/>
            <person name="Zaremba-Niedzwiedzka K."/>
            <person name="Martijn J."/>
            <person name="Lind A.E."/>
            <person name="van Eijk R."/>
            <person name="Schleper C."/>
            <person name="Guy L."/>
            <person name="Ettema T.J."/>
        </authorList>
    </citation>
    <scope>NUCLEOTIDE SEQUENCE</scope>
</reference>
<dbReference type="AlphaFoldDB" id="A0A0F8Z413"/>
<dbReference type="EMBL" id="LAZR01062618">
    <property type="protein sequence ID" value="KKK61154.1"/>
    <property type="molecule type" value="Genomic_DNA"/>
</dbReference>
<sequence>VVPHIEEVQLAMPFETRLNVFEVWLKYNLQVFDSEGEPIADWLMTSYGKTQSRLLTSEEDALNQATTEALRDAGVRLVIGFHRVPEIRDWLASQHTPGTLAQGDSQ</sequence>
<protein>
    <submittedName>
        <fullName evidence="1">Uncharacterized protein</fullName>
    </submittedName>
</protein>